<name>A0A2V1D4V2_9PLEO</name>
<evidence type="ECO:0000256" key="1">
    <source>
        <dbReference type="SAM" id="MobiDB-lite"/>
    </source>
</evidence>
<dbReference type="AlphaFoldDB" id="A0A2V1D4V2"/>
<proteinExistence type="predicted"/>
<feature type="non-terminal residue" evidence="2">
    <location>
        <position position="112"/>
    </location>
</feature>
<dbReference type="STRING" id="97972.A0A2V1D4V2"/>
<gene>
    <name evidence="2" type="ORF">DM02DRAFT_483418</name>
</gene>
<dbReference type="Proteomes" id="UP000244855">
    <property type="component" value="Unassembled WGS sequence"/>
</dbReference>
<protein>
    <submittedName>
        <fullName evidence="2">Uncharacterized protein</fullName>
    </submittedName>
</protein>
<reference evidence="2 3" key="1">
    <citation type="journal article" date="2018" name="Sci. Rep.">
        <title>Comparative genomics provides insights into the lifestyle and reveals functional heterogeneity of dark septate endophytic fungi.</title>
        <authorList>
            <person name="Knapp D.G."/>
            <person name="Nemeth J.B."/>
            <person name="Barry K."/>
            <person name="Hainaut M."/>
            <person name="Henrissat B."/>
            <person name="Johnson J."/>
            <person name="Kuo A."/>
            <person name="Lim J.H.P."/>
            <person name="Lipzen A."/>
            <person name="Nolan M."/>
            <person name="Ohm R.A."/>
            <person name="Tamas L."/>
            <person name="Grigoriev I.V."/>
            <person name="Spatafora J.W."/>
            <person name="Nagy L.G."/>
            <person name="Kovacs G.M."/>
        </authorList>
    </citation>
    <scope>NUCLEOTIDE SEQUENCE [LARGE SCALE GENOMIC DNA]</scope>
    <source>
        <strain evidence="2 3">DSE2036</strain>
    </source>
</reference>
<feature type="region of interest" description="Disordered" evidence="1">
    <location>
        <begin position="91"/>
        <end position="112"/>
    </location>
</feature>
<sequence length="112" mass="12645">MNWLDQHQPLLGFGSDRSMLFESQHCLLNCLQPCLRETVYEKGAPESETRPPTARGSIDVISARAALAMARVHPDSIVWVEPHDWDRLLRPPRENVAADTDDTEDDCNAEAF</sequence>
<organism evidence="2 3">
    <name type="scientific">Periconia macrospinosa</name>
    <dbReference type="NCBI Taxonomy" id="97972"/>
    <lineage>
        <taxon>Eukaryota</taxon>
        <taxon>Fungi</taxon>
        <taxon>Dikarya</taxon>
        <taxon>Ascomycota</taxon>
        <taxon>Pezizomycotina</taxon>
        <taxon>Dothideomycetes</taxon>
        <taxon>Pleosporomycetidae</taxon>
        <taxon>Pleosporales</taxon>
        <taxon>Massarineae</taxon>
        <taxon>Periconiaceae</taxon>
        <taxon>Periconia</taxon>
    </lineage>
</organism>
<keyword evidence="3" id="KW-1185">Reference proteome</keyword>
<dbReference type="EMBL" id="KZ805672">
    <property type="protein sequence ID" value="PVH92523.1"/>
    <property type="molecule type" value="Genomic_DNA"/>
</dbReference>
<feature type="compositionally biased region" description="Acidic residues" evidence="1">
    <location>
        <begin position="99"/>
        <end position="112"/>
    </location>
</feature>
<dbReference type="OrthoDB" id="10437053at2759"/>
<evidence type="ECO:0000313" key="3">
    <source>
        <dbReference type="Proteomes" id="UP000244855"/>
    </source>
</evidence>
<evidence type="ECO:0000313" key="2">
    <source>
        <dbReference type="EMBL" id="PVH92523.1"/>
    </source>
</evidence>
<accession>A0A2V1D4V2</accession>